<dbReference type="AlphaFoldDB" id="A0A1T4K040"/>
<evidence type="ECO:0000256" key="8">
    <source>
        <dbReference type="ARBA" id="ARBA00030592"/>
    </source>
</evidence>
<evidence type="ECO:0000313" key="13">
    <source>
        <dbReference type="EMBL" id="SJZ35781.1"/>
    </source>
</evidence>
<dbReference type="GO" id="GO:0005524">
    <property type="term" value="F:ATP binding"/>
    <property type="evidence" value="ECO:0007669"/>
    <property type="project" value="UniProtKB-KW"/>
</dbReference>
<evidence type="ECO:0000256" key="10">
    <source>
        <dbReference type="SAM" id="MobiDB-lite"/>
    </source>
</evidence>
<dbReference type="InterPro" id="IPR013221">
    <property type="entry name" value="Mur_ligase_cen"/>
</dbReference>
<dbReference type="InterPro" id="IPR001645">
    <property type="entry name" value="Folylpolyglutamate_synth"/>
</dbReference>
<keyword evidence="4" id="KW-0479">Metal-binding</keyword>
<evidence type="ECO:0000256" key="5">
    <source>
        <dbReference type="ARBA" id="ARBA00022741"/>
    </source>
</evidence>
<keyword evidence="7" id="KW-0460">Magnesium</keyword>
<evidence type="ECO:0000259" key="11">
    <source>
        <dbReference type="Pfam" id="PF02875"/>
    </source>
</evidence>
<evidence type="ECO:0000259" key="12">
    <source>
        <dbReference type="Pfam" id="PF08245"/>
    </source>
</evidence>
<dbReference type="OrthoDB" id="9809356at2"/>
<evidence type="ECO:0000256" key="4">
    <source>
        <dbReference type="ARBA" id="ARBA00022723"/>
    </source>
</evidence>
<evidence type="ECO:0000313" key="14">
    <source>
        <dbReference type="Proteomes" id="UP000189857"/>
    </source>
</evidence>
<dbReference type="InterPro" id="IPR036615">
    <property type="entry name" value="Mur_ligase_C_dom_sf"/>
</dbReference>
<comment type="similarity">
    <text evidence="1">Belongs to the folylpolyglutamate synthase family.</text>
</comment>
<dbReference type="SUPFAM" id="SSF53623">
    <property type="entry name" value="MurD-like peptide ligases, catalytic domain"/>
    <property type="match status" value="1"/>
</dbReference>
<comment type="catalytic activity">
    <reaction evidence="9">
        <text>(6S)-5,6,7,8-tetrahydrofolyl-(gamma-L-Glu)(n) + L-glutamate + ATP = (6S)-5,6,7,8-tetrahydrofolyl-(gamma-L-Glu)(n+1) + ADP + phosphate + H(+)</text>
        <dbReference type="Rhea" id="RHEA:10580"/>
        <dbReference type="Rhea" id="RHEA-COMP:14738"/>
        <dbReference type="Rhea" id="RHEA-COMP:14740"/>
        <dbReference type="ChEBI" id="CHEBI:15378"/>
        <dbReference type="ChEBI" id="CHEBI:29985"/>
        <dbReference type="ChEBI" id="CHEBI:30616"/>
        <dbReference type="ChEBI" id="CHEBI:43474"/>
        <dbReference type="ChEBI" id="CHEBI:141005"/>
        <dbReference type="ChEBI" id="CHEBI:456216"/>
        <dbReference type="EC" id="6.3.2.17"/>
    </reaction>
</comment>
<dbReference type="GO" id="GO:0046872">
    <property type="term" value="F:metal ion binding"/>
    <property type="evidence" value="ECO:0007669"/>
    <property type="project" value="UniProtKB-KW"/>
</dbReference>
<dbReference type="InterPro" id="IPR004101">
    <property type="entry name" value="Mur_ligase_C"/>
</dbReference>
<dbReference type="PANTHER" id="PTHR11136:SF0">
    <property type="entry name" value="DIHYDROFOLATE SYNTHETASE-RELATED"/>
    <property type="match status" value="1"/>
</dbReference>
<keyword evidence="6" id="KW-0067">ATP-binding</keyword>
<dbReference type="EC" id="6.3.2.17" evidence="2"/>
<sequence>MNYNEVVAYIEERNKMGSVLGLQNIINLLGRLGNPEKKIPAFHIAGTNGKGSIMAYVETVLIRAGLKVGRYISPTIYEYRERWQINKEYISAEECSSIMTDVINETNKMDEENAGSPTSFEIETAAAFHYFAKNKCDVILIECGMGGRLDATNVFGSTPIDVIASISFDHMQFLGNTLESIANEKLGIVKDGDILVSYPQNEEVEKIIDDFARNTGRTETRTEIRKEARTEKTGKETEKETEKESVEEEKSVSLKKYYKADRSALKVISQDLKGSAFYYKGDNYSISLVGSVQIMNAITAIEAINAFNQIAKSYGLKKIDRETVIEGLKDTKWDGRFTVLGEKPLFIADGAHNEEAWIRLAADINKYFTNRKLIFIIGVLKDKEYDKMLNLLTKYMYHAITITSSSIRALDGKYLAELINERGVSAEFIGSEEEAVDKAESLAKEVGDDSVIIACGSLSFIGDIIRIKKEKDNE</sequence>
<keyword evidence="5" id="KW-0547">Nucleotide-binding</keyword>
<evidence type="ECO:0000256" key="1">
    <source>
        <dbReference type="ARBA" id="ARBA00008276"/>
    </source>
</evidence>
<name>A0A1T4K040_9FIRM</name>
<reference evidence="13 14" key="1">
    <citation type="submission" date="2017-02" db="EMBL/GenBank/DDBJ databases">
        <authorList>
            <person name="Peterson S.W."/>
        </authorList>
    </citation>
    <scope>NUCLEOTIDE SEQUENCE [LARGE SCALE GENOMIC DNA]</scope>
    <source>
        <strain evidence="13 14">ATCC 17233</strain>
    </source>
</reference>
<dbReference type="GO" id="GO:0004326">
    <property type="term" value="F:tetrahydrofolylpolyglutamate synthase activity"/>
    <property type="evidence" value="ECO:0007669"/>
    <property type="project" value="UniProtKB-EC"/>
</dbReference>
<dbReference type="Gene3D" id="3.40.1190.10">
    <property type="entry name" value="Mur-like, catalytic domain"/>
    <property type="match status" value="1"/>
</dbReference>
<dbReference type="PIRSF" id="PIRSF001563">
    <property type="entry name" value="Folylpolyglu_synth"/>
    <property type="match status" value="1"/>
</dbReference>
<feature type="domain" description="Mur ligase central" evidence="12">
    <location>
        <begin position="44"/>
        <end position="303"/>
    </location>
</feature>
<dbReference type="PROSITE" id="PS01011">
    <property type="entry name" value="FOLYLPOLYGLU_SYNT_1"/>
    <property type="match status" value="1"/>
</dbReference>
<dbReference type="InterPro" id="IPR036565">
    <property type="entry name" value="Mur-like_cat_sf"/>
</dbReference>
<keyword evidence="3" id="KW-0436">Ligase</keyword>
<dbReference type="Pfam" id="PF08245">
    <property type="entry name" value="Mur_ligase_M"/>
    <property type="match status" value="1"/>
</dbReference>
<organism evidence="13 14">
    <name type="scientific">Eubacterium ruminantium</name>
    <dbReference type="NCBI Taxonomy" id="42322"/>
    <lineage>
        <taxon>Bacteria</taxon>
        <taxon>Bacillati</taxon>
        <taxon>Bacillota</taxon>
        <taxon>Clostridia</taxon>
        <taxon>Eubacteriales</taxon>
        <taxon>Eubacteriaceae</taxon>
        <taxon>Eubacterium</taxon>
    </lineage>
</organism>
<keyword evidence="14" id="KW-1185">Reference proteome</keyword>
<evidence type="ECO:0000256" key="7">
    <source>
        <dbReference type="ARBA" id="ARBA00022842"/>
    </source>
</evidence>
<protein>
    <recommendedName>
        <fullName evidence="2">tetrahydrofolate synthase</fullName>
        <ecNumber evidence="2">6.3.2.17</ecNumber>
    </recommendedName>
    <alternativeName>
        <fullName evidence="8">Tetrahydrofolylpolyglutamate synthase</fullName>
    </alternativeName>
</protein>
<dbReference type="Proteomes" id="UP000189857">
    <property type="component" value="Unassembled WGS sequence"/>
</dbReference>
<dbReference type="EMBL" id="FUXA01000003">
    <property type="protein sequence ID" value="SJZ35781.1"/>
    <property type="molecule type" value="Genomic_DNA"/>
</dbReference>
<dbReference type="PANTHER" id="PTHR11136">
    <property type="entry name" value="FOLYLPOLYGLUTAMATE SYNTHASE-RELATED"/>
    <property type="match status" value="1"/>
</dbReference>
<evidence type="ECO:0000256" key="3">
    <source>
        <dbReference type="ARBA" id="ARBA00022598"/>
    </source>
</evidence>
<dbReference type="NCBIfam" id="TIGR01499">
    <property type="entry name" value="folC"/>
    <property type="match status" value="1"/>
</dbReference>
<feature type="region of interest" description="Disordered" evidence="10">
    <location>
        <begin position="218"/>
        <end position="246"/>
    </location>
</feature>
<evidence type="ECO:0000256" key="2">
    <source>
        <dbReference type="ARBA" id="ARBA00013025"/>
    </source>
</evidence>
<dbReference type="Pfam" id="PF02875">
    <property type="entry name" value="Mur_ligase_C"/>
    <property type="match status" value="1"/>
</dbReference>
<evidence type="ECO:0000256" key="9">
    <source>
        <dbReference type="ARBA" id="ARBA00047493"/>
    </source>
</evidence>
<feature type="domain" description="Mur ligase C-terminal" evidence="11">
    <location>
        <begin position="335"/>
        <end position="457"/>
    </location>
</feature>
<dbReference type="RefSeq" id="WP_078785758.1">
    <property type="nucleotide sequence ID" value="NZ_FMTO01000002.1"/>
</dbReference>
<dbReference type="InterPro" id="IPR018109">
    <property type="entry name" value="Folylpolyglutamate_synth_CS"/>
</dbReference>
<proteinExistence type="inferred from homology"/>
<accession>A0A1T4K040</accession>
<dbReference type="SUPFAM" id="SSF53244">
    <property type="entry name" value="MurD-like peptide ligases, peptide-binding domain"/>
    <property type="match status" value="1"/>
</dbReference>
<evidence type="ECO:0000256" key="6">
    <source>
        <dbReference type="ARBA" id="ARBA00022840"/>
    </source>
</evidence>
<gene>
    <name evidence="13" type="ORF">SAMN02745110_00062</name>
</gene>
<dbReference type="Gene3D" id="3.90.190.20">
    <property type="entry name" value="Mur ligase, C-terminal domain"/>
    <property type="match status" value="1"/>
</dbReference>
<dbReference type="GO" id="GO:0005737">
    <property type="term" value="C:cytoplasm"/>
    <property type="evidence" value="ECO:0007669"/>
    <property type="project" value="TreeGrafter"/>
</dbReference>
<dbReference type="GO" id="GO:0008841">
    <property type="term" value="F:dihydrofolate synthase activity"/>
    <property type="evidence" value="ECO:0007669"/>
    <property type="project" value="TreeGrafter"/>
</dbReference>